<protein>
    <submittedName>
        <fullName evidence="4">Uncharacterized protein</fullName>
    </submittedName>
</protein>
<comment type="similarity">
    <text evidence="1 3">Belongs to the short-chain dehydrogenases/reductases (SDR) family.</text>
</comment>
<evidence type="ECO:0000313" key="4">
    <source>
        <dbReference type="EMBL" id="TMW67853.1"/>
    </source>
</evidence>
<reference evidence="4" key="1">
    <citation type="submission" date="2019-03" db="EMBL/GenBank/DDBJ databases">
        <title>Long read genome sequence of the mycoparasitic Pythium oligandrum ATCC 38472 isolated from sugarbeet rhizosphere.</title>
        <authorList>
            <person name="Gaulin E."/>
        </authorList>
    </citation>
    <scope>NUCLEOTIDE SEQUENCE</scope>
    <source>
        <strain evidence="4">ATCC 38472_TT</strain>
    </source>
</reference>
<dbReference type="EMBL" id="SPLM01000003">
    <property type="protein sequence ID" value="TMW67853.1"/>
    <property type="molecule type" value="Genomic_DNA"/>
</dbReference>
<keyword evidence="2" id="KW-0560">Oxidoreductase</keyword>
<dbReference type="PANTHER" id="PTHR43976">
    <property type="entry name" value="SHORT CHAIN DEHYDROGENASE"/>
    <property type="match status" value="1"/>
</dbReference>
<dbReference type="GO" id="GO:0016491">
    <property type="term" value="F:oxidoreductase activity"/>
    <property type="evidence" value="ECO:0007669"/>
    <property type="project" value="UniProtKB-KW"/>
</dbReference>
<dbReference type="PRINTS" id="PR00081">
    <property type="entry name" value="GDHRDH"/>
</dbReference>
<dbReference type="SUPFAM" id="SSF51735">
    <property type="entry name" value="NAD(P)-binding Rossmann-fold domains"/>
    <property type="match status" value="1"/>
</dbReference>
<comment type="caution">
    <text evidence="4">The sequence shown here is derived from an EMBL/GenBank/DDBJ whole genome shotgun (WGS) entry which is preliminary data.</text>
</comment>
<accession>A0A8K1CT71</accession>
<dbReference type="PRINTS" id="PR00080">
    <property type="entry name" value="SDRFAMILY"/>
</dbReference>
<dbReference type="Pfam" id="PF00106">
    <property type="entry name" value="adh_short"/>
    <property type="match status" value="1"/>
</dbReference>
<dbReference type="InterPro" id="IPR002347">
    <property type="entry name" value="SDR_fam"/>
</dbReference>
<keyword evidence="5" id="KW-1185">Reference proteome</keyword>
<organism evidence="4 5">
    <name type="scientific">Pythium oligandrum</name>
    <name type="common">Mycoparasitic fungus</name>
    <dbReference type="NCBI Taxonomy" id="41045"/>
    <lineage>
        <taxon>Eukaryota</taxon>
        <taxon>Sar</taxon>
        <taxon>Stramenopiles</taxon>
        <taxon>Oomycota</taxon>
        <taxon>Peronosporomycetes</taxon>
        <taxon>Pythiales</taxon>
        <taxon>Pythiaceae</taxon>
        <taxon>Pythium</taxon>
    </lineage>
</organism>
<sequence>MLLQIRTRTRYRHGPQDRDAQGSSGSGCEALPLDVTADDATVNDIVAKAHALYGRIDVLVNNAGYAAVGAVEEVNSEEAQAIFDTNVFGLLRVTRAVLPYMREKRSGVIANIGSLAGYAALPACGIYCATKFAVAGLTQSLRQEVAGFGIDVTVVDLGMFQTNINNANQFAKRSIPNYAPFIEHFKNITTNGDGVPLGDPAKGAQAVVETLTQTGRCEGRALPNRMPLGGNVNDLIQHVLTTGQKELNEWKYFTDAKAFAFGS</sequence>
<proteinExistence type="inferred from homology"/>
<dbReference type="AlphaFoldDB" id="A0A8K1CT71"/>
<evidence type="ECO:0000256" key="3">
    <source>
        <dbReference type="RuleBase" id="RU000363"/>
    </source>
</evidence>
<gene>
    <name evidence="4" type="ORF">Poli38472_007525</name>
</gene>
<dbReference type="InterPro" id="IPR036291">
    <property type="entry name" value="NAD(P)-bd_dom_sf"/>
</dbReference>
<name>A0A8K1CT71_PYTOL</name>
<dbReference type="Proteomes" id="UP000794436">
    <property type="component" value="Unassembled WGS sequence"/>
</dbReference>
<dbReference type="CDD" id="cd05374">
    <property type="entry name" value="17beta-HSD-like_SDR_c"/>
    <property type="match status" value="1"/>
</dbReference>
<dbReference type="PANTHER" id="PTHR43976:SF16">
    <property type="entry name" value="SHORT-CHAIN DEHYDROGENASE_REDUCTASE FAMILY PROTEIN"/>
    <property type="match status" value="1"/>
</dbReference>
<dbReference type="InterPro" id="IPR051911">
    <property type="entry name" value="SDR_oxidoreductase"/>
</dbReference>
<dbReference type="OrthoDB" id="1274115at2759"/>
<dbReference type="InterPro" id="IPR020904">
    <property type="entry name" value="Sc_DH/Rdtase_CS"/>
</dbReference>
<dbReference type="Gene3D" id="3.40.50.720">
    <property type="entry name" value="NAD(P)-binding Rossmann-like Domain"/>
    <property type="match status" value="1"/>
</dbReference>
<dbReference type="PROSITE" id="PS00061">
    <property type="entry name" value="ADH_SHORT"/>
    <property type="match status" value="1"/>
</dbReference>
<evidence type="ECO:0000256" key="2">
    <source>
        <dbReference type="ARBA" id="ARBA00023002"/>
    </source>
</evidence>
<evidence type="ECO:0000313" key="5">
    <source>
        <dbReference type="Proteomes" id="UP000794436"/>
    </source>
</evidence>
<evidence type="ECO:0000256" key="1">
    <source>
        <dbReference type="ARBA" id="ARBA00006484"/>
    </source>
</evidence>